<protein>
    <submittedName>
        <fullName evidence="1">Uncharacterized protein</fullName>
    </submittedName>
</protein>
<evidence type="ECO:0000313" key="1">
    <source>
        <dbReference type="EMBL" id="PLB37071.1"/>
    </source>
</evidence>
<dbReference type="OrthoDB" id="4469896at2759"/>
<dbReference type="EMBL" id="KZ559146">
    <property type="protein sequence ID" value="PLB37071.1"/>
    <property type="molecule type" value="Genomic_DNA"/>
</dbReference>
<accession>A0A2I2F8X4</accession>
<proteinExistence type="predicted"/>
<reference evidence="1 2" key="1">
    <citation type="submission" date="2017-12" db="EMBL/GenBank/DDBJ databases">
        <authorList>
            <consortium name="DOE Joint Genome Institute"/>
            <person name="Haridas S."/>
            <person name="Kjaerbolling I."/>
            <person name="Vesth T.C."/>
            <person name="Frisvad J.C."/>
            <person name="Nybo J.L."/>
            <person name="Theobald S."/>
            <person name="Kuo A."/>
            <person name="Bowyer P."/>
            <person name="Matsuda Y."/>
            <person name="Mondo S."/>
            <person name="Lyhne E.K."/>
            <person name="Kogle M.E."/>
            <person name="Clum A."/>
            <person name="Lipzen A."/>
            <person name="Salamov A."/>
            <person name="Ngan C.Y."/>
            <person name="Daum C."/>
            <person name="Chiniquy J."/>
            <person name="Barry K."/>
            <person name="LaButti K."/>
            <person name="Simmons B.A."/>
            <person name="Magnuson J.K."/>
            <person name="Mortensen U.H."/>
            <person name="Larsen T.O."/>
            <person name="Grigoriev I.V."/>
            <person name="Baker S.E."/>
            <person name="Andersen M.R."/>
            <person name="Nordberg H.P."/>
            <person name="Cantor M.N."/>
            <person name="Hua S.X."/>
        </authorList>
    </citation>
    <scope>NUCLEOTIDE SEQUENCE [LARGE SCALE GENOMIC DNA]</scope>
    <source>
        <strain evidence="1 2">CBS 102.13</strain>
    </source>
</reference>
<evidence type="ECO:0000313" key="2">
    <source>
        <dbReference type="Proteomes" id="UP000234585"/>
    </source>
</evidence>
<dbReference type="STRING" id="41067.A0A2I2F8X4"/>
<dbReference type="GeneID" id="36523763"/>
<gene>
    <name evidence="1" type="ORF">BDW47DRAFT_126749</name>
</gene>
<sequence length="121" mass="14004">MFEKAFGKFKREAYSEEADPYAIYSWEACAHVISLLMERLKSTGEYELALKVARLPFNPSLDNPKLGQTWLFPLFRDSLIQSSDLSNYFIMRDGKLTAAEWDINHGLIHAAARQRPIIYMK</sequence>
<keyword evidence="2" id="KW-1185">Reference proteome</keyword>
<name>A0A2I2F8X4_ASPCN</name>
<dbReference type="RefSeq" id="XP_024671083.1">
    <property type="nucleotide sequence ID" value="XM_024816603.1"/>
</dbReference>
<dbReference type="Proteomes" id="UP000234585">
    <property type="component" value="Unassembled WGS sequence"/>
</dbReference>
<organism evidence="1 2">
    <name type="scientific">Aspergillus candidus</name>
    <dbReference type="NCBI Taxonomy" id="41067"/>
    <lineage>
        <taxon>Eukaryota</taxon>
        <taxon>Fungi</taxon>
        <taxon>Dikarya</taxon>
        <taxon>Ascomycota</taxon>
        <taxon>Pezizomycotina</taxon>
        <taxon>Eurotiomycetes</taxon>
        <taxon>Eurotiomycetidae</taxon>
        <taxon>Eurotiales</taxon>
        <taxon>Aspergillaceae</taxon>
        <taxon>Aspergillus</taxon>
        <taxon>Aspergillus subgen. Circumdati</taxon>
    </lineage>
</organism>
<dbReference type="AlphaFoldDB" id="A0A2I2F8X4"/>